<keyword evidence="4" id="KW-0456">Lyase</keyword>
<reference evidence="4 5" key="1">
    <citation type="submission" date="2020-02" db="EMBL/GenBank/DDBJ databases">
        <title>Whole-genome analyses of novel actinobacteria.</title>
        <authorList>
            <person name="Sahin N."/>
            <person name="Tokatli A."/>
        </authorList>
    </citation>
    <scope>NUCLEOTIDE SEQUENCE [LARGE SCALE GENOMIC DNA]</scope>
    <source>
        <strain evidence="4 5">YC504</strain>
    </source>
</reference>
<feature type="domain" description="Oxo-4-hydroxy-4-carboxy-5-ureidoimidazoline decarboxylase" evidence="3">
    <location>
        <begin position="103"/>
        <end position="183"/>
    </location>
</feature>
<dbReference type="AlphaFoldDB" id="A0A6G4XTZ2"/>
<evidence type="ECO:0000256" key="2">
    <source>
        <dbReference type="SAM" id="MobiDB-lite"/>
    </source>
</evidence>
<evidence type="ECO:0000313" key="5">
    <source>
        <dbReference type="Proteomes" id="UP000481109"/>
    </source>
</evidence>
<dbReference type="InterPro" id="IPR036778">
    <property type="entry name" value="OHCU_decarboxylase_sf"/>
</dbReference>
<keyword evidence="5" id="KW-1185">Reference proteome</keyword>
<evidence type="ECO:0000256" key="1">
    <source>
        <dbReference type="ARBA" id="ARBA00022631"/>
    </source>
</evidence>
<name>A0A6G4XTZ2_9ACTN</name>
<dbReference type="EMBL" id="JAAKZW010000239">
    <property type="protein sequence ID" value="NGO80683.1"/>
    <property type="molecule type" value="Genomic_DNA"/>
</dbReference>
<feature type="region of interest" description="Disordered" evidence="2">
    <location>
        <begin position="1"/>
        <end position="20"/>
    </location>
</feature>
<comment type="caution">
    <text evidence="4">The sequence shown here is derived from an EMBL/GenBank/DDBJ whole genome shotgun (WGS) entry which is preliminary data.</text>
</comment>
<dbReference type="GO" id="GO:0051997">
    <property type="term" value="F:2-oxo-4-hydroxy-4-carboxy-5-ureidoimidazoline decarboxylase activity"/>
    <property type="evidence" value="ECO:0007669"/>
    <property type="project" value="UniProtKB-EC"/>
</dbReference>
<proteinExistence type="predicted"/>
<evidence type="ECO:0000259" key="3">
    <source>
        <dbReference type="Pfam" id="PF09349"/>
    </source>
</evidence>
<accession>A0A6G4XTZ2</accession>
<dbReference type="SUPFAM" id="SSF158694">
    <property type="entry name" value="UraD-Like"/>
    <property type="match status" value="1"/>
</dbReference>
<dbReference type="NCBIfam" id="NF010372">
    <property type="entry name" value="PRK13798.1"/>
    <property type="match status" value="1"/>
</dbReference>
<dbReference type="InterPro" id="IPR018020">
    <property type="entry name" value="OHCU_decarboxylase"/>
</dbReference>
<dbReference type="Pfam" id="PF09349">
    <property type="entry name" value="OHCU_decarbox"/>
    <property type="match status" value="2"/>
</dbReference>
<dbReference type="Proteomes" id="UP000481109">
    <property type="component" value="Unassembled WGS sequence"/>
</dbReference>
<evidence type="ECO:0000313" key="4">
    <source>
        <dbReference type="EMBL" id="NGO80683.1"/>
    </source>
</evidence>
<keyword evidence="1" id="KW-0659">Purine metabolism</keyword>
<dbReference type="EC" id="4.1.1.97" evidence="4"/>
<dbReference type="GO" id="GO:0006144">
    <property type="term" value="P:purine nucleobase metabolic process"/>
    <property type="evidence" value="ECO:0007669"/>
    <property type="project" value="UniProtKB-KW"/>
</dbReference>
<dbReference type="RefSeq" id="WP_165336102.1">
    <property type="nucleotide sequence ID" value="NZ_JAAKZW010000239.1"/>
</dbReference>
<protein>
    <submittedName>
        <fullName evidence="4">2-oxo-4-hydroxy-4-carboxy-5-ureidoimidazoline decarboxylase</fullName>
        <ecNumber evidence="4">4.1.1.97</ecNumber>
    </submittedName>
</protein>
<sequence>MAASEERTLPSPSPYPIAPPALAIPKQAQTDATGTMHAGLDHFNTAPADDARAFLLDCCASERWARRLVEHRPYPDLDALLAAADEASYDLTPAELHEALAAEQDEYPAPGDTPQSALTALRAAHAAYEAKFGHAFLLSLDAFHDDEHLDQVLASLRTRLAHDPDEERTVAAEQLRRLARERITDALYVLTYA</sequence>
<organism evidence="4 5">
    <name type="scientific">Streptomyces mesophilus</name>
    <dbReference type="NCBI Taxonomy" id="1775132"/>
    <lineage>
        <taxon>Bacteria</taxon>
        <taxon>Bacillati</taxon>
        <taxon>Actinomycetota</taxon>
        <taxon>Actinomycetes</taxon>
        <taxon>Kitasatosporales</taxon>
        <taxon>Streptomycetaceae</taxon>
        <taxon>Streptomyces</taxon>
    </lineage>
</organism>
<gene>
    <name evidence="4" type="ORF">G6045_34250</name>
</gene>
<feature type="domain" description="Oxo-4-hydroxy-4-carboxy-5-ureidoimidazoline decarboxylase" evidence="3">
    <location>
        <begin position="44"/>
        <end position="102"/>
    </location>
</feature>
<dbReference type="Gene3D" id="1.10.3330.10">
    <property type="entry name" value="Oxo-4-hydroxy-4-carboxy-5-ureidoimidazoline decarboxylase"/>
    <property type="match status" value="1"/>
</dbReference>